<protein>
    <submittedName>
        <fullName evidence="4">Flagellar biosynthesis protein FlhB</fullName>
    </submittedName>
</protein>
<comment type="caution">
    <text evidence="4">The sequence shown here is derived from an EMBL/GenBank/DDBJ whole genome shotgun (WGS) entry which is preliminary data.</text>
</comment>
<keyword evidence="3" id="KW-0812">Transmembrane</keyword>
<organism evidence="4 5">
    <name type="scientific">Roseovarius spongiae</name>
    <dbReference type="NCBI Taxonomy" id="2320272"/>
    <lineage>
        <taxon>Bacteria</taxon>
        <taxon>Pseudomonadati</taxon>
        <taxon>Pseudomonadota</taxon>
        <taxon>Alphaproteobacteria</taxon>
        <taxon>Rhodobacterales</taxon>
        <taxon>Roseobacteraceae</taxon>
        <taxon>Roseovarius</taxon>
    </lineage>
</organism>
<dbReference type="InterPro" id="IPR029025">
    <property type="entry name" value="T3SS_substrate_exporter_C"/>
</dbReference>
<feature type="transmembrane region" description="Helical" evidence="3">
    <location>
        <begin position="153"/>
        <end position="169"/>
    </location>
</feature>
<keyword evidence="4" id="KW-0282">Flagellum</keyword>
<dbReference type="PANTHER" id="PTHR30531:SF12">
    <property type="entry name" value="FLAGELLAR BIOSYNTHETIC PROTEIN FLHB"/>
    <property type="match status" value="1"/>
</dbReference>
<dbReference type="PANTHER" id="PTHR30531">
    <property type="entry name" value="FLAGELLAR BIOSYNTHETIC PROTEIN FLHB"/>
    <property type="match status" value="1"/>
</dbReference>
<keyword evidence="4" id="KW-0966">Cell projection</keyword>
<dbReference type="OrthoDB" id="9807950at2"/>
<feature type="region of interest" description="Disordered" evidence="2">
    <location>
        <begin position="1"/>
        <end position="24"/>
    </location>
</feature>
<dbReference type="AlphaFoldDB" id="A0A3A8B4F1"/>
<dbReference type="Proteomes" id="UP000281128">
    <property type="component" value="Unassembled WGS sequence"/>
</dbReference>
<dbReference type="InterPro" id="IPR006135">
    <property type="entry name" value="T3SS_substrate_exporter"/>
</dbReference>
<name>A0A3A8B4F1_9RHOB</name>
<gene>
    <name evidence="4" type="ORF">D6850_16195</name>
</gene>
<keyword evidence="3" id="KW-1133">Transmembrane helix</keyword>
<keyword evidence="3" id="KW-0472">Membrane</keyword>
<feature type="transmembrane region" description="Helical" evidence="3">
    <location>
        <begin position="189"/>
        <end position="214"/>
    </location>
</feature>
<dbReference type="Pfam" id="PF01312">
    <property type="entry name" value="Bac_export_2"/>
    <property type="match status" value="1"/>
</dbReference>
<evidence type="ECO:0000313" key="4">
    <source>
        <dbReference type="EMBL" id="RKF13040.1"/>
    </source>
</evidence>
<reference evidence="4 5" key="1">
    <citation type="submission" date="2018-09" db="EMBL/GenBank/DDBJ databases">
        <title>Roseovarius spongiae sp. nov., isolated from a marine sponge.</title>
        <authorList>
            <person name="Zhuang L."/>
            <person name="Luo L."/>
        </authorList>
    </citation>
    <scope>NUCLEOTIDE SEQUENCE [LARGE SCALE GENOMIC DNA]</scope>
    <source>
        <strain evidence="4 5">HN-E21</strain>
    </source>
</reference>
<evidence type="ECO:0000313" key="5">
    <source>
        <dbReference type="Proteomes" id="UP000281128"/>
    </source>
</evidence>
<feature type="transmembrane region" description="Helical" evidence="3">
    <location>
        <begin position="87"/>
        <end position="113"/>
    </location>
</feature>
<dbReference type="RefSeq" id="WP_121168653.1">
    <property type="nucleotide sequence ID" value="NZ_RAPE01000005.1"/>
</dbReference>
<sequence>MAGQQDDTDKSHEPTQHKLDEARKKGELVRSADLNTAAAYVGFLLAGLTAGAASVEAVSDVFLGLLGGPDRLAPLMFGGQARATAGGLMGAIGLGLAAWLILPAAAALLSVLAQRSLVVAPSKLKPKPSRINPVSNAKNKFGPSGLFEFAKSLAKLALYSVLLGLYLQWRLPEMGGALTAEPRGVGALMVRMLLEFMMVVCVIAIAIGAVDYLWQHFDHMRRNRMSHQEVRDEHKQHEGDPHMKQERRARATQIASEKMMTDVPTADVVVMNPTHYAVALRWSREPGAAPECVAKGVDHMALAIRDLAREHGVPVRQDPPTARALYATTEIGQEIDPDHYRAVAAAIRFAETMRRRAGRRG</sequence>
<dbReference type="Gene3D" id="3.40.1690.10">
    <property type="entry name" value="secretion proteins EscU"/>
    <property type="match status" value="1"/>
</dbReference>
<keyword evidence="4" id="KW-0969">Cilium</keyword>
<keyword evidence="5" id="KW-1185">Reference proteome</keyword>
<evidence type="ECO:0000256" key="1">
    <source>
        <dbReference type="ARBA" id="ARBA00010690"/>
    </source>
</evidence>
<accession>A0A3A8B4F1</accession>
<comment type="similarity">
    <text evidence="1">Belongs to the type III secretion exporter family.</text>
</comment>
<evidence type="ECO:0000256" key="3">
    <source>
        <dbReference type="SAM" id="Phobius"/>
    </source>
</evidence>
<evidence type="ECO:0000256" key="2">
    <source>
        <dbReference type="SAM" id="MobiDB-lite"/>
    </source>
</evidence>
<dbReference type="PRINTS" id="PR00950">
    <property type="entry name" value="TYPE3IMSPROT"/>
</dbReference>
<dbReference type="SUPFAM" id="SSF160544">
    <property type="entry name" value="EscU C-terminal domain-like"/>
    <property type="match status" value="1"/>
</dbReference>
<dbReference type="GO" id="GO:0005886">
    <property type="term" value="C:plasma membrane"/>
    <property type="evidence" value="ECO:0007669"/>
    <property type="project" value="TreeGrafter"/>
</dbReference>
<dbReference type="GO" id="GO:0009306">
    <property type="term" value="P:protein secretion"/>
    <property type="evidence" value="ECO:0007669"/>
    <property type="project" value="InterPro"/>
</dbReference>
<dbReference type="EMBL" id="RAPE01000005">
    <property type="protein sequence ID" value="RKF13040.1"/>
    <property type="molecule type" value="Genomic_DNA"/>
</dbReference>
<proteinExistence type="inferred from homology"/>
<feature type="transmembrane region" description="Helical" evidence="3">
    <location>
        <begin position="40"/>
        <end position="67"/>
    </location>
</feature>
<feature type="compositionally biased region" description="Basic and acidic residues" evidence="2">
    <location>
        <begin position="7"/>
        <end position="24"/>
    </location>
</feature>